<dbReference type="InterPro" id="IPR006685">
    <property type="entry name" value="MscS_channel_2nd"/>
</dbReference>
<protein>
    <submittedName>
        <fullName evidence="7">Mechanosensitive ion channel</fullName>
    </submittedName>
</protein>
<sequence>MIEQHAEELMGMSPQVRVMVTCAVIIVAYLVDFLCCRLLIPVIRKIAVKTAFKWDNYITNGKVLHNVFHLIPPITFLVALPLLFPEDALWKSLAVKALYIYITVVFCMLICEFISSLYAISSESDTLKNKPMKGVYQMLKVIVVFVSVIIIIGVLINKDFTALLAGLGAMATVLMLVFKDTILGVVAGVQLSAHDMLRPGDWIVLEKYNVDGVVEDVTMNTVKVRNWDKTITTIPPYVLVSDSFKNWRGMRESGGRRVARSIRIDMNSIRFCTREELSRFAGKEWAEGMSMEEGTVNLKLFRVAVEHYLRSLSGVNSNLMLMVRQFEPTSEGLPVQFYFFTVAKDWVPHEHLASDVMEHIIAFLPEFGLRAFQKPSGLDFFNLNLKFDRQNPSIFENI</sequence>
<evidence type="ECO:0000259" key="6">
    <source>
        <dbReference type="Pfam" id="PF00924"/>
    </source>
</evidence>
<dbReference type="GO" id="GO:0071470">
    <property type="term" value="P:cellular response to osmotic stress"/>
    <property type="evidence" value="ECO:0007669"/>
    <property type="project" value="InterPro"/>
</dbReference>
<feature type="transmembrane region" description="Helical" evidence="5">
    <location>
        <begin position="96"/>
        <end position="118"/>
    </location>
</feature>
<dbReference type="GO" id="GO:0005886">
    <property type="term" value="C:plasma membrane"/>
    <property type="evidence" value="ECO:0007669"/>
    <property type="project" value="TreeGrafter"/>
</dbReference>
<dbReference type="Pfam" id="PF00924">
    <property type="entry name" value="MS_channel_2nd"/>
    <property type="match status" value="1"/>
</dbReference>
<dbReference type="PANTHER" id="PTHR30414:SF0">
    <property type="entry name" value="MINICONDUCTANCE MECHANOSENSITIVE CHANNEL YBDG"/>
    <property type="match status" value="1"/>
</dbReference>
<reference evidence="7" key="1">
    <citation type="submission" date="2020-10" db="EMBL/GenBank/DDBJ databases">
        <authorList>
            <person name="Gilroy R."/>
        </authorList>
    </citation>
    <scope>NUCLEOTIDE SEQUENCE</scope>
    <source>
        <strain evidence="7">D5-748</strain>
    </source>
</reference>
<organism evidence="7 8">
    <name type="scientific">Candidatus Cryptobacteroides merdavium</name>
    <dbReference type="NCBI Taxonomy" id="2840769"/>
    <lineage>
        <taxon>Bacteria</taxon>
        <taxon>Pseudomonadati</taxon>
        <taxon>Bacteroidota</taxon>
        <taxon>Bacteroidia</taxon>
        <taxon>Bacteroidales</taxon>
        <taxon>Candidatus Cryptobacteroides</taxon>
    </lineage>
</organism>
<dbReference type="Gene3D" id="2.30.30.60">
    <property type="match status" value="1"/>
</dbReference>
<keyword evidence="2 5" id="KW-0812">Transmembrane</keyword>
<gene>
    <name evidence="7" type="ORF">IAC23_04250</name>
</gene>
<dbReference type="InterPro" id="IPR023408">
    <property type="entry name" value="MscS_beta-dom_sf"/>
</dbReference>
<evidence type="ECO:0000256" key="3">
    <source>
        <dbReference type="ARBA" id="ARBA00022989"/>
    </source>
</evidence>
<dbReference type="InterPro" id="IPR030192">
    <property type="entry name" value="YbdG"/>
</dbReference>
<dbReference type="InterPro" id="IPR010920">
    <property type="entry name" value="LSM_dom_sf"/>
</dbReference>
<evidence type="ECO:0000256" key="2">
    <source>
        <dbReference type="ARBA" id="ARBA00022692"/>
    </source>
</evidence>
<evidence type="ECO:0000313" key="8">
    <source>
        <dbReference type="Proteomes" id="UP000823619"/>
    </source>
</evidence>
<comment type="caution">
    <text evidence="7">The sequence shown here is derived from an EMBL/GenBank/DDBJ whole genome shotgun (WGS) entry which is preliminary data.</text>
</comment>
<accession>A0A9D9EH36</accession>
<evidence type="ECO:0000313" key="7">
    <source>
        <dbReference type="EMBL" id="MBO8444894.1"/>
    </source>
</evidence>
<feature type="transmembrane region" description="Helical" evidence="5">
    <location>
        <begin position="162"/>
        <end position="189"/>
    </location>
</feature>
<dbReference type="SUPFAM" id="SSF50182">
    <property type="entry name" value="Sm-like ribonucleoproteins"/>
    <property type="match status" value="1"/>
</dbReference>
<evidence type="ECO:0000256" key="5">
    <source>
        <dbReference type="SAM" id="Phobius"/>
    </source>
</evidence>
<feature type="transmembrane region" description="Helical" evidence="5">
    <location>
        <begin position="18"/>
        <end position="43"/>
    </location>
</feature>
<dbReference type="GO" id="GO:0008381">
    <property type="term" value="F:mechanosensitive monoatomic ion channel activity"/>
    <property type="evidence" value="ECO:0007669"/>
    <property type="project" value="InterPro"/>
</dbReference>
<dbReference type="PANTHER" id="PTHR30414">
    <property type="entry name" value="MINICONDUCTANCE MECHANOSENSITIVE CHANNEL YBDG"/>
    <property type="match status" value="1"/>
</dbReference>
<feature type="domain" description="Mechanosensitive ion channel MscS" evidence="6">
    <location>
        <begin position="180"/>
        <end position="248"/>
    </location>
</feature>
<dbReference type="Proteomes" id="UP000823619">
    <property type="component" value="Unassembled WGS sequence"/>
</dbReference>
<keyword evidence="4 5" id="KW-0472">Membrane</keyword>
<proteinExistence type="predicted"/>
<name>A0A9D9EH36_9BACT</name>
<evidence type="ECO:0000256" key="1">
    <source>
        <dbReference type="ARBA" id="ARBA00004370"/>
    </source>
</evidence>
<comment type="subcellular location">
    <subcellularLocation>
        <location evidence="1">Membrane</location>
    </subcellularLocation>
</comment>
<dbReference type="EMBL" id="JADIMO010000047">
    <property type="protein sequence ID" value="MBO8444894.1"/>
    <property type="molecule type" value="Genomic_DNA"/>
</dbReference>
<evidence type="ECO:0000256" key="4">
    <source>
        <dbReference type="ARBA" id="ARBA00023136"/>
    </source>
</evidence>
<keyword evidence="3 5" id="KW-1133">Transmembrane helix</keyword>
<feature type="transmembrane region" description="Helical" evidence="5">
    <location>
        <begin position="63"/>
        <end position="84"/>
    </location>
</feature>
<reference evidence="7" key="2">
    <citation type="journal article" date="2021" name="PeerJ">
        <title>Extensive microbial diversity within the chicken gut microbiome revealed by metagenomics and culture.</title>
        <authorList>
            <person name="Gilroy R."/>
            <person name="Ravi A."/>
            <person name="Getino M."/>
            <person name="Pursley I."/>
            <person name="Horton D.L."/>
            <person name="Alikhan N.F."/>
            <person name="Baker D."/>
            <person name="Gharbi K."/>
            <person name="Hall N."/>
            <person name="Watson M."/>
            <person name="Adriaenssens E.M."/>
            <person name="Foster-Nyarko E."/>
            <person name="Jarju S."/>
            <person name="Secka A."/>
            <person name="Antonio M."/>
            <person name="Oren A."/>
            <person name="Chaudhuri R.R."/>
            <person name="La Ragione R."/>
            <person name="Hildebrand F."/>
            <person name="Pallen M.J."/>
        </authorList>
    </citation>
    <scope>NUCLEOTIDE SEQUENCE</scope>
    <source>
        <strain evidence="7">D5-748</strain>
    </source>
</reference>
<feature type="transmembrane region" description="Helical" evidence="5">
    <location>
        <begin position="138"/>
        <end position="156"/>
    </location>
</feature>
<dbReference type="AlphaFoldDB" id="A0A9D9EH36"/>